<feature type="transmembrane region" description="Helical" evidence="7">
    <location>
        <begin position="80"/>
        <end position="101"/>
    </location>
</feature>
<dbReference type="InterPro" id="IPR050487">
    <property type="entry name" value="FtsQ_DivIB"/>
</dbReference>
<evidence type="ECO:0000256" key="6">
    <source>
        <dbReference type="SAM" id="MobiDB-lite"/>
    </source>
</evidence>
<keyword evidence="5" id="KW-0131">Cell cycle</keyword>
<evidence type="ECO:0000256" key="4">
    <source>
        <dbReference type="ARBA" id="ARBA00022989"/>
    </source>
</evidence>
<evidence type="ECO:0000256" key="2">
    <source>
        <dbReference type="ARBA" id="ARBA00022618"/>
    </source>
</evidence>
<evidence type="ECO:0000259" key="9">
    <source>
        <dbReference type="Pfam" id="PF08478"/>
    </source>
</evidence>
<keyword evidence="4 7" id="KW-1133">Transmembrane helix</keyword>
<evidence type="ECO:0000256" key="7">
    <source>
        <dbReference type="SAM" id="Phobius"/>
    </source>
</evidence>
<dbReference type="Gene3D" id="3.10.20.310">
    <property type="entry name" value="membrane protein fhac"/>
    <property type="match status" value="1"/>
</dbReference>
<feature type="compositionally biased region" description="Basic and acidic residues" evidence="6">
    <location>
        <begin position="46"/>
        <end position="70"/>
    </location>
</feature>
<dbReference type="PANTHER" id="PTHR37820">
    <property type="entry name" value="CELL DIVISION PROTEIN DIVIB"/>
    <property type="match status" value="1"/>
</dbReference>
<keyword evidence="3 7" id="KW-0812">Transmembrane</keyword>
<keyword evidence="11" id="KW-1185">Reference proteome</keyword>
<protein>
    <submittedName>
        <fullName evidence="10">Cell division protein FtsQ/DivIB</fullName>
    </submittedName>
</protein>
<dbReference type="Proteomes" id="UP001272515">
    <property type="component" value="Unassembled WGS sequence"/>
</dbReference>
<dbReference type="EMBL" id="JAWJZB010000003">
    <property type="protein sequence ID" value="MDV5087835.1"/>
    <property type="molecule type" value="Genomic_DNA"/>
</dbReference>
<dbReference type="Pfam" id="PF03799">
    <property type="entry name" value="FtsQ_DivIB_C"/>
    <property type="match status" value="1"/>
</dbReference>
<organism evidence="10 11">
    <name type="scientific">Veillonella absiana</name>
    <dbReference type="NCBI Taxonomy" id="3079305"/>
    <lineage>
        <taxon>Bacteria</taxon>
        <taxon>Bacillati</taxon>
        <taxon>Bacillota</taxon>
        <taxon>Negativicutes</taxon>
        <taxon>Veillonellales</taxon>
        <taxon>Veillonellaceae</taxon>
        <taxon>Veillonella</taxon>
    </lineage>
</organism>
<accession>A0ABU3Z7E2</accession>
<dbReference type="RefSeq" id="WP_317329662.1">
    <property type="nucleotide sequence ID" value="NZ_JAWJZA010000001.1"/>
</dbReference>
<evidence type="ECO:0000256" key="3">
    <source>
        <dbReference type="ARBA" id="ARBA00022692"/>
    </source>
</evidence>
<keyword evidence="7" id="KW-0472">Membrane</keyword>
<evidence type="ECO:0000256" key="5">
    <source>
        <dbReference type="ARBA" id="ARBA00023306"/>
    </source>
</evidence>
<dbReference type="GO" id="GO:0051301">
    <property type="term" value="P:cell division"/>
    <property type="evidence" value="ECO:0007669"/>
    <property type="project" value="UniProtKB-KW"/>
</dbReference>
<feature type="domain" description="Cell division protein FtsQ/DivIB C-terminal" evidence="8">
    <location>
        <begin position="171"/>
        <end position="295"/>
    </location>
</feature>
<sequence length="305" mass="33935">MDERQFRNERHPRPSHEESVKQQPFIQDSGQTQQRFQPAAYSAQEEYERSTYDSEHSETHRRMSHGHAEEPPSTNKRSKLVKIGAAVLVGLALLYVLPIPLGDMRVTGSDKVTLEDVKVAGNIDEPVNLLKVRTEKLKDRLSKDLRVEEAQISYEFPLTMVVNIVERRAIAVIPSQFGYLTLDKTGQVVASEPAITATNVPIISGVKTGNILLGDTITNPDILAALTYLNALSRDGFKNIAEVNIGDPDNLLAYTVNGLQLRLGNSQDLAKKAELSESMIKDIETRKVNAQYIDVNLTSPYIKAQ</sequence>
<evidence type="ECO:0000259" key="8">
    <source>
        <dbReference type="Pfam" id="PF03799"/>
    </source>
</evidence>
<keyword evidence="2 10" id="KW-0132">Cell division</keyword>
<evidence type="ECO:0000313" key="11">
    <source>
        <dbReference type="Proteomes" id="UP001272515"/>
    </source>
</evidence>
<evidence type="ECO:0000256" key="1">
    <source>
        <dbReference type="ARBA" id="ARBA00022475"/>
    </source>
</evidence>
<gene>
    <name evidence="10" type="ORF">RVY80_03105</name>
</gene>
<dbReference type="Pfam" id="PF08478">
    <property type="entry name" value="POTRA_1"/>
    <property type="match status" value="1"/>
</dbReference>
<dbReference type="PANTHER" id="PTHR37820:SF1">
    <property type="entry name" value="CELL DIVISION PROTEIN FTSQ"/>
    <property type="match status" value="1"/>
</dbReference>
<name>A0ABU3Z7E2_9FIRM</name>
<dbReference type="InterPro" id="IPR005548">
    <property type="entry name" value="Cell_div_FtsQ/DivIB_C"/>
</dbReference>
<reference evidence="10 11" key="1">
    <citation type="submission" date="2023-10" db="EMBL/GenBank/DDBJ databases">
        <title>Veillonella sp. nov., isolated from a pig farm feces dump.</title>
        <authorList>
            <person name="Chang Y.-H."/>
        </authorList>
    </citation>
    <scope>NUCLEOTIDE SEQUENCE [LARGE SCALE GENOMIC DNA]</scope>
    <source>
        <strain evidence="10 11">YH-vei2233</strain>
    </source>
</reference>
<feature type="compositionally biased region" description="Polar residues" evidence="6">
    <location>
        <begin position="21"/>
        <end position="36"/>
    </location>
</feature>
<evidence type="ECO:0000313" key="10">
    <source>
        <dbReference type="EMBL" id="MDV5087835.1"/>
    </source>
</evidence>
<feature type="compositionally biased region" description="Basic and acidic residues" evidence="6">
    <location>
        <begin position="1"/>
        <end position="20"/>
    </location>
</feature>
<comment type="caution">
    <text evidence="10">The sequence shown here is derived from an EMBL/GenBank/DDBJ whole genome shotgun (WGS) entry which is preliminary data.</text>
</comment>
<feature type="domain" description="POTRA" evidence="9">
    <location>
        <begin position="100"/>
        <end position="167"/>
    </location>
</feature>
<proteinExistence type="predicted"/>
<feature type="region of interest" description="Disordered" evidence="6">
    <location>
        <begin position="1"/>
        <end position="77"/>
    </location>
</feature>
<keyword evidence="1" id="KW-1003">Cell membrane</keyword>
<dbReference type="InterPro" id="IPR013685">
    <property type="entry name" value="POTRA_FtsQ_type"/>
</dbReference>